<protein>
    <submittedName>
        <fullName evidence="3">Ribonuclease D</fullName>
    </submittedName>
</protein>
<dbReference type="SUPFAM" id="SSF47819">
    <property type="entry name" value="HRDC-like"/>
    <property type="match status" value="1"/>
</dbReference>
<feature type="region of interest" description="Disordered" evidence="1">
    <location>
        <begin position="278"/>
        <end position="297"/>
    </location>
</feature>
<dbReference type="PANTHER" id="PTHR47649:SF1">
    <property type="entry name" value="RIBONUCLEASE D"/>
    <property type="match status" value="1"/>
</dbReference>
<organism evidence="3 4">
    <name type="scientific">Haloferula helveola</name>
    <dbReference type="NCBI Taxonomy" id="490095"/>
    <lineage>
        <taxon>Bacteria</taxon>
        <taxon>Pseudomonadati</taxon>
        <taxon>Verrucomicrobiota</taxon>
        <taxon>Verrucomicrobiia</taxon>
        <taxon>Verrucomicrobiales</taxon>
        <taxon>Verrucomicrobiaceae</taxon>
        <taxon>Haloferula</taxon>
    </lineage>
</organism>
<reference evidence="3 4" key="1">
    <citation type="submission" date="2021-06" db="EMBL/GenBank/DDBJ databases">
        <title>Complete genome of Haloferula helveola possessing various polysaccharide degrading enzymes.</title>
        <authorList>
            <person name="Takami H."/>
            <person name="Huang C."/>
            <person name="Hamasaki K."/>
        </authorList>
    </citation>
    <scope>NUCLEOTIDE SEQUENCE [LARGE SCALE GENOMIC DNA]</scope>
    <source>
        <strain evidence="3 4">CN-1</strain>
    </source>
</reference>
<dbReference type="InterPro" id="IPR010997">
    <property type="entry name" value="HRDC-like_sf"/>
</dbReference>
<dbReference type="InterPro" id="IPR002562">
    <property type="entry name" value="3'-5'_exonuclease_dom"/>
</dbReference>
<dbReference type="EMBL" id="AP024702">
    <property type="protein sequence ID" value="BCX46525.1"/>
    <property type="molecule type" value="Genomic_DNA"/>
</dbReference>
<feature type="compositionally biased region" description="Basic residues" evidence="1">
    <location>
        <begin position="288"/>
        <end position="297"/>
    </location>
</feature>
<sequence length="357" mass="40968">MESVSSEFIDTPAALGALLAEVGDEPVCAVDTEADSLHRYRESLCLIQFAWGSRCVLVDPLAIEDLGTFYDYLTGSTVWMHGADYDMTMIRRECDQLPVKVYDTQIGARLLGVRKFGLANLVEHYFDVSLSKSSQKADWGKRPLSPKMVDYALNDVRYLLPMGEMIVKALKESGRFGWFVESCEWAKAKVLERDELKDEPWRIQGAGRLDRKGLNYLRCLWNWRDSEAEQWDRPSFMVVTNKQLVEWSQILTAGGRLDLPHHYRPDRKRRLSAALKEAEAADPSSYPKKMKGLRRRRDRDFDQRVNDLIGRRNKIAKELDIDSSLLGSRAMIEALAAEDEGYESQWMDWQKECLGLA</sequence>
<evidence type="ECO:0000313" key="3">
    <source>
        <dbReference type="EMBL" id="BCX46525.1"/>
    </source>
</evidence>
<dbReference type="InterPro" id="IPR044876">
    <property type="entry name" value="HRDC_dom_sf"/>
</dbReference>
<dbReference type="InterPro" id="IPR051086">
    <property type="entry name" value="RNase_D-like"/>
</dbReference>
<evidence type="ECO:0000256" key="1">
    <source>
        <dbReference type="SAM" id="MobiDB-lite"/>
    </source>
</evidence>
<dbReference type="RefSeq" id="WP_338688193.1">
    <property type="nucleotide sequence ID" value="NZ_AP024702.1"/>
</dbReference>
<dbReference type="InterPro" id="IPR012337">
    <property type="entry name" value="RNaseH-like_sf"/>
</dbReference>
<keyword evidence="4" id="KW-1185">Reference proteome</keyword>
<dbReference type="SUPFAM" id="SSF53098">
    <property type="entry name" value="Ribonuclease H-like"/>
    <property type="match status" value="1"/>
</dbReference>
<dbReference type="Gene3D" id="1.10.150.80">
    <property type="entry name" value="HRDC domain"/>
    <property type="match status" value="1"/>
</dbReference>
<evidence type="ECO:0000313" key="4">
    <source>
        <dbReference type="Proteomes" id="UP001374893"/>
    </source>
</evidence>
<dbReference type="Pfam" id="PF01612">
    <property type="entry name" value="DNA_pol_A_exo1"/>
    <property type="match status" value="1"/>
</dbReference>
<gene>
    <name evidence="3" type="ORF">HAHE_04330</name>
</gene>
<dbReference type="InterPro" id="IPR036397">
    <property type="entry name" value="RNaseH_sf"/>
</dbReference>
<dbReference type="Proteomes" id="UP001374893">
    <property type="component" value="Chromosome"/>
</dbReference>
<feature type="domain" description="3'-5' exonuclease" evidence="2">
    <location>
        <begin position="6"/>
        <end position="171"/>
    </location>
</feature>
<dbReference type="Gene3D" id="3.30.420.10">
    <property type="entry name" value="Ribonuclease H-like superfamily/Ribonuclease H"/>
    <property type="match status" value="1"/>
</dbReference>
<dbReference type="CDD" id="cd06142">
    <property type="entry name" value="RNaseD_exo"/>
    <property type="match status" value="1"/>
</dbReference>
<proteinExistence type="predicted"/>
<accession>A0ABN6GZ09</accession>
<evidence type="ECO:0000259" key="2">
    <source>
        <dbReference type="SMART" id="SM00474"/>
    </source>
</evidence>
<name>A0ABN6GZ09_9BACT</name>
<dbReference type="PANTHER" id="PTHR47649">
    <property type="entry name" value="RIBONUCLEASE D"/>
    <property type="match status" value="1"/>
</dbReference>
<dbReference type="SMART" id="SM00474">
    <property type="entry name" value="35EXOc"/>
    <property type="match status" value="1"/>
</dbReference>